<dbReference type="WBParaSite" id="RSKR_0000218600.1">
    <property type="protein sequence ID" value="RSKR_0000218600.1"/>
    <property type="gene ID" value="RSKR_0000218600"/>
</dbReference>
<proteinExistence type="predicted"/>
<sequence length="837" mass="95613">MIDHKANWKLVGNRHYQNEPIYKDVKIHFGNSSFFSISPYGGPYAVANISTKGSLTHYTIEIRNVDGNIYSSIIVEDLLGIEWTKDQKLIIVHRNGNVSLFNTRGKQIGSSIYLNNSSRLIGVKNYKVFYGPVNTGLVVMTRSNEFYAVNNILEASTWCITNFIEQHQSLDFWTVSCHQSETTTIIGFSSTAECFILGNQESNIVKKAPNWMIKSGTYTAGEPNWNNTHIALLHSSKKIQIVRNDLSELTNAITLSELPCDNSIYWCSIGAVALLEMSSVIKIYSLESSDPFDIGNCTLMYQSPIKCVNEIDGLRVYHQTGVNLVSPICHQLENIFSTKATKSSALLYEASKKTRSNYNEAYEYIERILPDMESAVDDCIVAALHSFNTHVQKELMNAARFGKVWERKIDSSKWVEAVKILRMLNSIRINFIGFGISYLQYQDLLIHGVVDRLISFKHWPMAVEVCKHMNLNVEEGVHKVFALWALDYVDRKNDESNEITPQRMADMIFNKMAKYPNISYAEVAKEMNERGYTDLAHILVEKESNVQLKVKMLLHFKQFENALHTAMQSQRLDVLYNALVEVRSQRGSEVLTLITKNSYIQSIYKEFIRDESPDTIFEIYKMNDDHLLQALYHLLILANSKSPFNVDKEKACKDAIKCFQSIKEANAVSLLEDYSYNLNLMDKLNVQELNSNSTCSDLYKHAVTSKNNSLISELSKKYKLTEKQQYAWKLEAYAQNKQWEHMKTLATTKSPIGYLPFVEACVKYDEDKNNIQFYLSKLANTKELVRGYIIAGKVDDAIALAEARKDVDLLRKMSSKFFGNNNYSAKIRNAILTVNSR</sequence>
<evidence type="ECO:0000313" key="2">
    <source>
        <dbReference type="WBParaSite" id="RSKR_0000218600.1"/>
    </source>
</evidence>
<protein>
    <submittedName>
        <fullName evidence="2">Vacuolar protein sorting-associated protein 16 homolog</fullName>
    </submittedName>
</protein>
<accession>A0AC35TMB4</accession>
<organism evidence="1 2">
    <name type="scientific">Rhabditophanes sp. KR3021</name>
    <dbReference type="NCBI Taxonomy" id="114890"/>
    <lineage>
        <taxon>Eukaryota</taxon>
        <taxon>Metazoa</taxon>
        <taxon>Ecdysozoa</taxon>
        <taxon>Nematoda</taxon>
        <taxon>Chromadorea</taxon>
        <taxon>Rhabditida</taxon>
        <taxon>Tylenchina</taxon>
        <taxon>Panagrolaimomorpha</taxon>
        <taxon>Strongyloidoidea</taxon>
        <taxon>Alloionematidae</taxon>
        <taxon>Rhabditophanes</taxon>
    </lineage>
</organism>
<dbReference type="Proteomes" id="UP000095286">
    <property type="component" value="Unplaced"/>
</dbReference>
<evidence type="ECO:0000313" key="1">
    <source>
        <dbReference type="Proteomes" id="UP000095286"/>
    </source>
</evidence>
<name>A0AC35TMB4_9BILA</name>
<reference evidence="2" key="1">
    <citation type="submission" date="2016-11" db="UniProtKB">
        <authorList>
            <consortium name="WormBaseParasite"/>
        </authorList>
    </citation>
    <scope>IDENTIFICATION</scope>
    <source>
        <strain evidence="2">KR3021</strain>
    </source>
</reference>